<keyword evidence="3 5" id="KW-0238">DNA-binding</keyword>
<dbReference type="InterPro" id="IPR013762">
    <property type="entry name" value="Integrase-like_cat_sf"/>
</dbReference>
<dbReference type="PANTHER" id="PTHR30349:SF64">
    <property type="entry name" value="PROPHAGE INTEGRASE INTD-RELATED"/>
    <property type="match status" value="1"/>
</dbReference>
<dbReference type="InterPro" id="IPR050090">
    <property type="entry name" value="Tyrosine_recombinase_XerCD"/>
</dbReference>
<dbReference type="InterPro" id="IPR044068">
    <property type="entry name" value="CB"/>
</dbReference>
<reference evidence="8" key="1">
    <citation type="submission" date="2022-01" db="EMBL/GenBank/DDBJ databases">
        <title>Gordonia xiamenensis sp. nov., isolated from surface seawater in Xiamen.</title>
        <authorList>
            <person name="He Y.F."/>
        </authorList>
    </citation>
    <scope>NUCLEOTIDE SEQUENCE</scope>
    <source>
        <strain evidence="8">GW1C4-4</strain>
    </source>
</reference>
<organism evidence="8 9">
    <name type="scientific">Gordonia tangerina</name>
    <dbReference type="NCBI Taxonomy" id="2911060"/>
    <lineage>
        <taxon>Bacteria</taxon>
        <taxon>Bacillati</taxon>
        <taxon>Actinomycetota</taxon>
        <taxon>Actinomycetes</taxon>
        <taxon>Mycobacteriales</taxon>
        <taxon>Gordoniaceae</taxon>
        <taxon>Gordonia</taxon>
    </lineage>
</organism>
<dbReference type="Gene3D" id="1.10.150.130">
    <property type="match status" value="1"/>
</dbReference>
<evidence type="ECO:0000256" key="3">
    <source>
        <dbReference type="ARBA" id="ARBA00023125"/>
    </source>
</evidence>
<dbReference type="Pfam" id="PF26003">
    <property type="entry name" value="Integrase_N_phage"/>
    <property type="match status" value="1"/>
</dbReference>
<keyword evidence="9" id="KW-1185">Reference proteome</keyword>
<dbReference type="InterPro" id="IPR058717">
    <property type="entry name" value="Phage_L5_Integrase_N"/>
</dbReference>
<evidence type="ECO:0000313" key="9">
    <source>
        <dbReference type="Proteomes" id="UP001108089"/>
    </source>
</evidence>
<dbReference type="PANTHER" id="PTHR30349">
    <property type="entry name" value="PHAGE INTEGRASE-RELATED"/>
    <property type="match status" value="1"/>
</dbReference>
<dbReference type="PROSITE" id="PS51900">
    <property type="entry name" value="CB"/>
    <property type="match status" value="1"/>
</dbReference>
<dbReference type="RefSeq" id="WP_235723797.1">
    <property type="nucleotide sequence ID" value="NZ_JAKGCU010000009.1"/>
</dbReference>
<dbReference type="SUPFAM" id="SSF56349">
    <property type="entry name" value="DNA breaking-rejoining enzymes"/>
    <property type="match status" value="1"/>
</dbReference>
<accession>A0ABS9DIL7</accession>
<dbReference type="Gene3D" id="1.10.443.10">
    <property type="entry name" value="Intergrase catalytic core"/>
    <property type="match status" value="1"/>
</dbReference>
<comment type="similarity">
    <text evidence="1">Belongs to the 'phage' integrase family.</text>
</comment>
<evidence type="ECO:0000259" key="7">
    <source>
        <dbReference type="PROSITE" id="PS51900"/>
    </source>
</evidence>
<gene>
    <name evidence="8" type="ORF">L1892_11850</name>
</gene>
<dbReference type="InterPro" id="IPR010998">
    <property type="entry name" value="Integrase_recombinase_N"/>
</dbReference>
<evidence type="ECO:0000256" key="4">
    <source>
        <dbReference type="ARBA" id="ARBA00023172"/>
    </source>
</evidence>
<feature type="domain" description="Core-binding (CB)" evidence="7">
    <location>
        <begin position="76"/>
        <end position="154"/>
    </location>
</feature>
<evidence type="ECO:0000256" key="5">
    <source>
        <dbReference type="PROSITE-ProRule" id="PRU01248"/>
    </source>
</evidence>
<dbReference type="EMBL" id="JAKGCU010000009">
    <property type="protein sequence ID" value="MCF3939068.1"/>
    <property type="molecule type" value="Genomic_DNA"/>
</dbReference>
<dbReference type="InterPro" id="IPR011010">
    <property type="entry name" value="DNA_brk_join_enz"/>
</dbReference>
<dbReference type="InterPro" id="IPR002104">
    <property type="entry name" value="Integrase_catalytic"/>
</dbReference>
<keyword evidence="2" id="KW-0229">DNA integration</keyword>
<evidence type="ECO:0000313" key="8">
    <source>
        <dbReference type="EMBL" id="MCF3939068.1"/>
    </source>
</evidence>
<evidence type="ECO:0000256" key="1">
    <source>
        <dbReference type="ARBA" id="ARBA00008857"/>
    </source>
</evidence>
<protein>
    <submittedName>
        <fullName evidence="8">Site-specific integrase</fullName>
    </submittedName>
</protein>
<feature type="domain" description="Tyr recombinase" evidence="6">
    <location>
        <begin position="176"/>
        <end position="363"/>
    </location>
</feature>
<evidence type="ECO:0000256" key="2">
    <source>
        <dbReference type="ARBA" id="ARBA00022908"/>
    </source>
</evidence>
<keyword evidence="4" id="KW-0233">DNA recombination</keyword>
<sequence>MAGKKGHRGWGYIRRLPSGRHQASYIGPDLQRHTGPTTYASRVDAEGWLATERRKIELDAWEPPRLAKDRARAQVVTVADYCERWIAERRIKPGTRTVYTSMLTNHIAPTIGTVALRNLSPAAVRAWYSNLGTDHPRRNSHAYGLLHAACATAVADGLMPANPCSIPKAMNPSRRRDPLILEIPEVEALAAAIRPDRLRALILLSAWCGARWGEVSELRRRDFSDGCEVVTISRAVARRDGEYLVDTPKSGRGRAVVVPPHIRADVQRHLDDNVGRTGDALLFPAAGGGHMNSRVFQKDYFDPAAEAIGRKGLRPHDLRHFAGTQAARVGNLVETMGRLGHSTVKASLIYQQIVSGRDAEVAAALSALASSPKGNDDE</sequence>
<proteinExistence type="inferred from homology"/>
<dbReference type="Proteomes" id="UP001108089">
    <property type="component" value="Unassembled WGS sequence"/>
</dbReference>
<evidence type="ECO:0000259" key="6">
    <source>
        <dbReference type="PROSITE" id="PS51898"/>
    </source>
</evidence>
<dbReference type="CDD" id="cd00397">
    <property type="entry name" value="DNA_BRE_C"/>
    <property type="match status" value="1"/>
</dbReference>
<dbReference type="Pfam" id="PF00589">
    <property type="entry name" value="Phage_integrase"/>
    <property type="match status" value="1"/>
</dbReference>
<name>A0ABS9DIL7_9ACTN</name>
<dbReference type="Pfam" id="PF14659">
    <property type="entry name" value="Phage_int_SAM_3"/>
    <property type="match status" value="1"/>
</dbReference>
<dbReference type="InterPro" id="IPR004107">
    <property type="entry name" value="Integrase_SAM-like_N"/>
</dbReference>
<comment type="caution">
    <text evidence="8">The sequence shown here is derived from an EMBL/GenBank/DDBJ whole genome shotgun (WGS) entry which is preliminary data.</text>
</comment>
<dbReference type="PROSITE" id="PS51898">
    <property type="entry name" value="TYR_RECOMBINASE"/>
    <property type="match status" value="1"/>
</dbReference>